<proteinExistence type="predicted"/>
<organism evidence="5 6">
    <name type="scientific">Turnera subulata</name>
    <dbReference type="NCBI Taxonomy" id="218843"/>
    <lineage>
        <taxon>Eukaryota</taxon>
        <taxon>Viridiplantae</taxon>
        <taxon>Streptophyta</taxon>
        <taxon>Embryophyta</taxon>
        <taxon>Tracheophyta</taxon>
        <taxon>Spermatophyta</taxon>
        <taxon>Magnoliopsida</taxon>
        <taxon>eudicotyledons</taxon>
        <taxon>Gunneridae</taxon>
        <taxon>Pentapetalae</taxon>
        <taxon>rosids</taxon>
        <taxon>fabids</taxon>
        <taxon>Malpighiales</taxon>
        <taxon>Passifloraceae</taxon>
        <taxon>Turnera</taxon>
    </lineage>
</organism>
<dbReference type="InterPro" id="IPR000719">
    <property type="entry name" value="Prot_kinase_dom"/>
</dbReference>
<keyword evidence="1" id="KW-0547">Nucleotide-binding</keyword>
<dbReference type="InterPro" id="IPR011009">
    <property type="entry name" value="Kinase-like_dom_sf"/>
</dbReference>
<dbReference type="Gene3D" id="1.10.510.10">
    <property type="entry name" value="Transferase(Phosphotransferase) domain 1"/>
    <property type="match status" value="2"/>
</dbReference>
<dbReference type="SUPFAM" id="SSF56112">
    <property type="entry name" value="Protein kinase-like (PK-like)"/>
    <property type="match status" value="2"/>
</dbReference>
<evidence type="ECO:0000313" key="6">
    <source>
        <dbReference type="Proteomes" id="UP001141552"/>
    </source>
</evidence>
<feature type="transmembrane region" description="Helical" evidence="3">
    <location>
        <begin position="145"/>
        <end position="163"/>
    </location>
</feature>
<dbReference type="GO" id="GO:0004672">
    <property type="term" value="F:protein kinase activity"/>
    <property type="evidence" value="ECO:0007669"/>
    <property type="project" value="InterPro"/>
</dbReference>
<keyword evidence="2" id="KW-0067">ATP-binding</keyword>
<reference evidence="5" key="2">
    <citation type="journal article" date="2023" name="Plants (Basel)">
        <title>Annotation of the Turnera subulata (Passifloraceae) Draft Genome Reveals the S-Locus Evolved after the Divergence of Turneroideae from Passifloroideae in a Stepwise Manner.</title>
        <authorList>
            <person name="Henning P.M."/>
            <person name="Roalson E.H."/>
            <person name="Mir W."/>
            <person name="McCubbin A.G."/>
            <person name="Shore J.S."/>
        </authorList>
    </citation>
    <scope>NUCLEOTIDE SEQUENCE</scope>
    <source>
        <strain evidence="5">F60SS</strain>
    </source>
</reference>
<dbReference type="Pfam" id="PF07714">
    <property type="entry name" value="PK_Tyr_Ser-Thr"/>
    <property type="match status" value="2"/>
</dbReference>
<evidence type="ECO:0000256" key="2">
    <source>
        <dbReference type="ARBA" id="ARBA00022840"/>
    </source>
</evidence>
<accession>A0A9Q0FG41</accession>
<dbReference type="AlphaFoldDB" id="A0A9Q0FG41"/>
<dbReference type="PROSITE" id="PS50011">
    <property type="entry name" value="PROTEIN_KINASE_DOM"/>
    <property type="match status" value="2"/>
</dbReference>
<sequence>MTMNSITGRRSGYTFYPTYPELRQYTNNFSQENFIGNSQFGKVYRGIREGRQSFGEHVGEFIVKIWEKDITLYKVLPGDNERRFVDEDTLYRYFRTHDIFHPNLPEFLGFYLNISHGQLAMLYGMKPLDTLHNLLQKGLKQAHGLVFLLILCSSVFLALFLFLKHKFVLEKVIKQIAFSGSLSWPKRINIAIGIASALEFLHQIKDPLNPPYLLRNLCASHVMIDKDYKPVIYDFSMISGGILTDRRELTNQYVDGCHGYIDPVGARPGAWSEKCDVFSFGVVLLGLITNNVYTEEDFISGKPSVHEWAWGEYRQLQSHSGKQNISLVHANVESEPLFYSRDGIKLTNLAMRCVEYDPLKRPTMKQVVSYLLKLQIVQGHGNSLGIDQIPRGDHATGLANKLSGFSRVMLKRSDLQPMLSWLNEESGVVRSSRSCPSAIYSKILSLYGQLLSPFIFWENKLFKSHTSPKFQAGKKSLTDGHKAIQVFSYEDINDLTEGFSEDNIIGDFEFGEVFRGKSVGKEVTVKIWKDPEFTGVTCEYERKLWDELVLLQHPKFMRHPNMLKLVGYCFEGKQLAIVYDLKPLDTIHNLMVKDNFTWLQRIKVALGFAVLLNFLQCTEPHRIPYIVRNIRAAHIILDQDGFPKLLDFGKLAGGILPERRWDKFHRKFDAGYANYYIHDDGSFDRKCDVEAFGVVLLSLISKRMFVNEEGASEWAKEEYKARLSVPGSIRSQCLLVNQSFMTERGFNSRDGIKITKLAMRCMDFCRLPTMKKVVKRLMKLHAIQNYGDELGVKEMLS</sequence>
<keyword evidence="6" id="KW-1185">Reference proteome</keyword>
<keyword evidence="3" id="KW-1133">Transmembrane helix</keyword>
<dbReference type="InterPro" id="IPR001245">
    <property type="entry name" value="Ser-Thr/Tyr_kinase_cat_dom"/>
</dbReference>
<dbReference type="GO" id="GO:0005886">
    <property type="term" value="C:plasma membrane"/>
    <property type="evidence" value="ECO:0007669"/>
    <property type="project" value="TreeGrafter"/>
</dbReference>
<dbReference type="EMBL" id="JAKUCV010005524">
    <property type="protein sequence ID" value="KAJ4830831.1"/>
    <property type="molecule type" value="Genomic_DNA"/>
</dbReference>
<reference evidence="5" key="1">
    <citation type="submission" date="2022-02" db="EMBL/GenBank/DDBJ databases">
        <authorList>
            <person name="Henning P.M."/>
            <person name="McCubbin A.G."/>
            <person name="Shore J.S."/>
        </authorList>
    </citation>
    <scope>NUCLEOTIDE SEQUENCE</scope>
    <source>
        <strain evidence="5">F60SS</strain>
        <tissue evidence="5">Leaves</tissue>
    </source>
</reference>
<feature type="domain" description="Protein kinase" evidence="4">
    <location>
        <begin position="499"/>
        <end position="797"/>
    </location>
</feature>
<feature type="domain" description="Protein kinase" evidence="4">
    <location>
        <begin position="29"/>
        <end position="371"/>
    </location>
</feature>
<evidence type="ECO:0000313" key="5">
    <source>
        <dbReference type="EMBL" id="KAJ4830831.1"/>
    </source>
</evidence>
<name>A0A9Q0FG41_9ROSI</name>
<comment type="caution">
    <text evidence="5">The sequence shown here is derived from an EMBL/GenBank/DDBJ whole genome shotgun (WGS) entry which is preliminary data.</text>
</comment>
<dbReference type="OrthoDB" id="851683at2759"/>
<evidence type="ECO:0000256" key="3">
    <source>
        <dbReference type="SAM" id="Phobius"/>
    </source>
</evidence>
<dbReference type="Proteomes" id="UP001141552">
    <property type="component" value="Unassembled WGS sequence"/>
</dbReference>
<dbReference type="GO" id="GO:0005524">
    <property type="term" value="F:ATP binding"/>
    <property type="evidence" value="ECO:0007669"/>
    <property type="project" value="UniProtKB-KW"/>
</dbReference>
<evidence type="ECO:0000259" key="4">
    <source>
        <dbReference type="PROSITE" id="PS50011"/>
    </source>
</evidence>
<evidence type="ECO:0000256" key="1">
    <source>
        <dbReference type="ARBA" id="ARBA00022741"/>
    </source>
</evidence>
<gene>
    <name evidence="5" type="ORF">Tsubulata_041320</name>
</gene>
<protein>
    <recommendedName>
        <fullName evidence="4">Protein kinase domain-containing protein</fullName>
    </recommendedName>
</protein>
<dbReference type="PANTHER" id="PTHR27001">
    <property type="entry name" value="OS01G0253100 PROTEIN"/>
    <property type="match status" value="1"/>
</dbReference>
<keyword evidence="3" id="KW-0472">Membrane</keyword>
<dbReference type="PANTHER" id="PTHR27001:SF931">
    <property type="entry name" value="OS11G0664100 PROTEIN"/>
    <property type="match status" value="1"/>
</dbReference>
<dbReference type="Gene3D" id="3.30.200.20">
    <property type="entry name" value="Phosphorylase Kinase, domain 1"/>
    <property type="match status" value="2"/>
</dbReference>
<keyword evidence="3" id="KW-0812">Transmembrane</keyword>